<proteinExistence type="predicted"/>
<feature type="transmembrane region" description="Helical" evidence="1">
    <location>
        <begin position="65"/>
        <end position="83"/>
    </location>
</feature>
<reference evidence="3 4" key="1">
    <citation type="submission" date="2019-12" db="EMBL/GenBank/DDBJ databases">
        <title>Neisseriaceae gen. nov. sp. Genome sequencing and assembly.</title>
        <authorList>
            <person name="Liu Z."/>
            <person name="Li A."/>
        </authorList>
    </citation>
    <scope>NUCLEOTIDE SEQUENCE [LARGE SCALE GENOMIC DNA]</scope>
    <source>
        <strain evidence="3 4">B2N2-7</strain>
    </source>
</reference>
<keyword evidence="1" id="KW-0472">Membrane</keyword>
<evidence type="ECO:0000256" key="1">
    <source>
        <dbReference type="SAM" id="Phobius"/>
    </source>
</evidence>
<feature type="domain" description="SMODS and SLOG-associating 2TM effector" evidence="2">
    <location>
        <begin position="7"/>
        <end position="191"/>
    </location>
</feature>
<dbReference type="InterPro" id="IPR041115">
    <property type="entry name" value="SLATT_5"/>
</dbReference>
<sequence length="206" mass="24089">MKKENDFGNLYKKIDATSKTRFHSSRRLKLHTKLSTATIVFISLVLILTSLMQAYDLGVNIKSKYLALIQVFSSITVLVYSLLIDKNDFSSLSEKMYSCASRLGELKQKIYPHLDSGTQEQYNCFKDDYHEILKLYETAAINDFRADYIRAQIDMPENYKFSFAKCIYLRAKIFFLYALNYLQYVIIFFLFSGMLYWLWIGPIAAK</sequence>
<evidence type="ECO:0000259" key="2">
    <source>
        <dbReference type="Pfam" id="PF18160"/>
    </source>
</evidence>
<accession>A0A845BXL0</accession>
<dbReference type="NCBIfam" id="NF033631">
    <property type="entry name" value="SLATT_5"/>
    <property type="match status" value="1"/>
</dbReference>
<dbReference type="EMBL" id="WSSB01000008">
    <property type="protein sequence ID" value="MXR37233.1"/>
    <property type="molecule type" value="Genomic_DNA"/>
</dbReference>
<dbReference type="Pfam" id="PF18160">
    <property type="entry name" value="SLATT_5"/>
    <property type="match status" value="1"/>
</dbReference>
<dbReference type="Proteomes" id="UP000467214">
    <property type="component" value="Unassembled WGS sequence"/>
</dbReference>
<keyword evidence="1" id="KW-0812">Transmembrane</keyword>
<organism evidence="3 4">
    <name type="scientific">Craterilacuibacter sinensis</name>
    <dbReference type="NCBI Taxonomy" id="2686017"/>
    <lineage>
        <taxon>Bacteria</taxon>
        <taxon>Pseudomonadati</taxon>
        <taxon>Pseudomonadota</taxon>
        <taxon>Betaproteobacteria</taxon>
        <taxon>Neisseriales</taxon>
        <taxon>Neisseriaceae</taxon>
        <taxon>Craterilacuibacter</taxon>
    </lineage>
</organism>
<protein>
    <submittedName>
        <fullName evidence="3">SLATT domain-containing protein</fullName>
    </submittedName>
</protein>
<comment type="caution">
    <text evidence="3">The sequence shown here is derived from an EMBL/GenBank/DDBJ whole genome shotgun (WGS) entry which is preliminary data.</text>
</comment>
<dbReference type="AlphaFoldDB" id="A0A845BXL0"/>
<keyword evidence="1" id="KW-1133">Transmembrane helix</keyword>
<feature type="transmembrane region" description="Helical" evidence="1">
    <location>
        <begin position="34"/>
        <end position="53"/>
    </location>
</feature>
<evidence type="ECO:0000313" key="4">
    <source>
        <dbReference type="Proteomes" id="UP000467214"/>
    </source>
</evidence>
<keyword evidence="4" id="KW-1185">Reference proteome</keyword>
<gene>
    <name evidence="3" type="ORF">GQF02_09640</name>
</gene>
<feature type="transmembrane region" description="Helical" evidence="1">
    <location>
        <begin position="174"/>
        <end position="199"/>
    </location>
</feature>
<evidence type="ECO:0000313" key="3">
    <source>
        <dbReference type="EMBL" id="MXR37233.1"/>
    </source>
</evidence>
<name>A0A845BXL0_9NEIS</name>